<name>A0AAU6SCL2_9MICO</name>
<sequence length="624" mass="65220">MVPRLPRPSAPSAPSTPTASGRRAARATGIGAALIAVAVMLTGCFGPTPDGGELGDGDFADDGCTSVVVATSSEKVNMLDALADAFKESPQHEQLDECATVRPINVSSGDATRFLTAGGDWPDDDTRRWPTMWSPASTVWTDRVAAAASPSLVGEPESFTHTPVVFGVPETMAKALGWPGTEIGIADFEALCQDPQGWASVGKPLWGSFKISKTNPNTSTTGLSAILMQSYEASGKTSDLTAADVAAAAEFSRVFEECVIHYGDTTGKVLTRLYDETENGAGGSGYVSAVALEETSLLNYNQGNPDSHTVQPGETLTPPKEKLVAVYPSGGSMWSDNPITVLGADWVTDVQATGGAAFAAFLQTDAAQEILPDYGFRPLDGAAPLGELFTTEYGVDPAGPAVTLPKPAVDVVSAAIDQWTQIRKPSSVLEVIDISGSMDEAIGDGRSKLDGAIEGAQSTLGHFRSSDEVGVWAFTTGVESEAGQNIVMLRDVEPLASDRESVDASLDDLRFAHRDGTPLYDAIAAAYDEMIARAEPGRINAIVLLSDGQDTDSSISLDSLVARIGASAREGGDEAPVRIFPIAYGEGADTAALQRIAEATGGQWFDASDAAKIDLVFASVINNF</sequence>
<dbReference type="PROSITE" id="PS50234">
    <property type="entry name" value="VWFA"/>
    <property type="match status" value="1"/>
</dbReference>
<organism evidence="3">
    <name type="scientific">Microbacterium sp. LWS13-1.2</name>
    <dbReference type="NCBI Taxonomy" id="3135264"/>
    <lineage>
        <taxon>Bacteria</taxon>
        <taxon>Bacillati</taxon>
        <taxon>Actinomycetota</taxon>
        <taxon>Actinomycetes</taxon>
        <taxon>Micrococcales</taxon>
        <taxon>Microbacteriaceae</taxon>
        <taxon>Microbacterium</taxon>
    </lineage>
</organism>
<protein>
    <submittedName>
        <fullName evidence="3">Substrate-binding and VWA domain-containing protein</fullName>
    </submittedName>
</protein>
<reference evidence="3" key="1">
    <citation type="submission" date="2024-04" db="EMBL/GenBank/DDBJ databases">
        <authorList>
            <person name="Roder T."/>
            <person name="Oberhansli S."/>
            <person name="Kreuzer M."/>
        </authorList>
    </citation>
    <scope>NUCLEOTIDE SEQUENCE</scope>
    <source>
        <strain evidence="3">LWS13-1.2</strain>
    </source>
</reference>
<proteinExistence type="predicted"/>
<feature type="compositionally biased region" description="Low complexity" evidence="1">
    <location>
        <begin position="12"/>
        <end position="24"/>
    </location>
</feature>
<dbReference type="SUPFAM" id="SSF53300">
    <property type="entry name" value="vWA-like"/>
    <property type="match status" value="1"/>
</dbReference>
<dbReference type="EMBL" id="CP151632">
    <property type="protein sequence ID" value="WZO34585.1"/>
    <property type="molecule type" value="Genomic_DNA"/>
</dbReference>
<dbReference type="RefSeq" id="WP_349425467.1">
    <property type="nucleotide sequence ID" value="NZ_CP151632.1"/>
</dbReference>
<dbReference type="Gene3D" id="3.40.50.410">
    <property type="entry name" value="von Willebrand factor, type A domain"/>
    <property type="match status" value="1"/>
</dbReference>
<evidence type="ECO:0000259" key="2">
    <source>
        <dbReference type="PROSITE" id="PS50234"/>
    </source>
</evidence>
<dbReference type="SMART" id="SM00327">
    <property type="entry name" value="VWA"/>
    <property type="match status" value="1"/>
</dbReference>
<dbReference type="InterPro" id="IPR002035">
    <property type="entry name" value="VWF_A"/>
</dbReference>
<dbReference type="AlphaFoldDB" id="A0AAU6SCL2"/>
<evidence type="ECO:0000256" key="1">
    <source>
        <dbReference type="SAM" id="MobiDB-lite"/>
    </source>
</evidence>
<dbReference type="SUPFAM" id="SSF53850">
    <property type="entry name" value="Periplasmic binding protein-like II"/>
    <property type="match status" value="1"/>
</dbReference>
<accession>A0AAU6SCL2</accession>
<dbReference type="InterPro" id="IPR036465">
    <property type="entry name" value="vWFA_dom_sf"/>
</dbReference>
<feature type="domain" description="VWFA" evidence="2">
    <location>
        <begin position="427"/>
        <end position="620"/>
    </location>
</feature>
<feature type="region of interest" description="Disordered" evidence="1">
    <location>
        <begin position="1"/>
        <end position="24"/>
    </location>
</feature>
<evidence type="ECO:0000313" key="3">
    <source>
        <dbReference type="EMBL" id="WZO34585.1"/>
    </source>
</evidence>
<gene>
    <name evidence="3" type="ORF">MRBLWS13_002247</name>
</gene>
<feature type="compositionally biased region" description="Pro residues" evidence="1">
    <location>
        <begin position="1"/>
        <end position="11"/>
    </location>
</feature>
<dbReference type="Pfam" id="PF13531">
    <property type="entry name" value="SBP_bac_11"/>
    <property type="match status" value="1"/>
</dbReference>
<dbReference type="Pfam" id="PF00092">
    <property type="entry name" value="VWA"/>
    <property type="match status" value="1"/>
</dbReference>